<dbReference type="PANTHER" id="PTHR38781:SF1">
    <property type="entry name" value="ANTITOXIN DINJ-RELATED"/>
    <property type="match status" value="1"/>
</dbReference>
<gene>
    <name evidence="3" type="ORF">GND98_014335</name>
</gene>
<evidence type="ECO:0000313" key="3">
    <source>
        <dbReference type="EMBL" id="NAS19016.1"/>
    </source>
</evidence>
<dbReference type="GO" id="GO:0006355">
    <property type="term" value="P:regulation of DNA-templated transcription"/>
    <property type="evidence" value="ECO:0007669"/>
    <property type="project" value="InterPro"/>
</dbReference>
<dbReference type="InterPro" id="IPR013321">
    <property type="entry name" value="Arc_rbn_hlx_hlx"/>
</dbReference>
<dbReference type="Proteomes" id="UP000474042">
    <property type="component" value="Unassembled WGS sequence"/>
</dbReference>
<evidence type="ECO:0000313" key="4">
    <source>
        <dbReference type="Proteomes" id="UP000474042"/>
    </source>
</evidence>
<organism evidence="3 4">
    <name type="scientific">Clostridium butyricum</name>
    <dbReference type="NCBI Taxonomy" id="1492"/>
    <lineage>
        <taxon>Bacteria</taxon>
        <taxon>Bacillati</taxon>
        <taxon>Bacillota</taxon>
        <taxon>Clostridia</taxon>
        <taxon>Eubacteriales</taxon>
        <taxon>Clostridiaceae</taxon>
        <taxon>Clostridium</taxon>
    </lineage>
</organism>
<reference evidence="3 4" key="1">
    <citation type="submission" date="2020-01" db="EMBL/GenBank/DDBJ databases">
        <title>Genome sequence of a 1,3-propanediol producer, Clostridium butyricum S3.</title>
        <authorList>
            <person name="Zhou J."/>
        </authorList>
    </citation>
    <scope>NUCLEOTIDE SEQUENCE [LARGE SCALE GENOMIC DNA]</scope>
    <source>
        <strain evidence="3 4">S3</strain>
    </source>
</reference>
<accession>A0A6L9EQX8</accession>
<protein>
    <submittedName>
        <fullName evidence="3">Type II toxin-antitoxin system RelB/DinJ family antitoxin</fullName>
    </submittedName>
</protein>
<comment type="similarity">
    <text evidence="1">Belongs to the RelB/DinJ antitoxin family.</text>
</comment>
<dbReference type="AlphaFoldDB" id="A0A6L9EQX8"/>
<evidence type="ECO:0000256" key="2">
    <source>
        <dbReference type="ARBA" id="ARBA00022649"/>
    </source>
</evidence>
<dbReference type="NCBIfam" id="TIGR02384">
    <property type="entry name" value="RelB_DinJ"/>
    <property type="match status" value="1"/>
</dbReference>
<name>A0A6L9EQX8_CLOBU</name>
<dbReference type="GO" id="GO:0006351">
    <property type="term" value="P:DNA-templated transcription"/>
    <property type="evidence" value="ECO:0007669"/>
    <property type="project" value="TreeGrafter"/>
</dbReference>
<dbReference type="InterPro" id="IPR007337">
    <property type="entry name" value="RelB/DinJ"/>
</dbReference>
<dbReference type="PANTHER" id="PTHR38781">
    <property type="entry name" value="ANTITOXIN DINJ-RELATED"/>
    <property type="match status" value="1"/>
</dbReference>
<keyword evidence="2" id="KW-1277">Toxin-antitoxin system</keyword>
<dbReference type="Gene3D" id="1.10.1220.10">
    <property type="entry name" value="Met repressor-like"/>
    <property type="match status" value="1"/>
</dbReference>
<comment type="caution">
    <text evidence="3">The sequence shown here is derived from an EMBL/GenBank/DDBJ whole genome shotgun (WGS) entry which is preliminary data.</text>
</comment>
<proteinExistence type="inferred from homology"/>
<evidence type="ECO:0000256" key="1">
    <source>
        <dbReference type="ARBA" id="ARBA00010562"/>
    </source>
</evidence>
<dbReference type="EMBL" id="WOFV02000052">
    <property type="protein sequence ID" value="NAS19016.1"/>
    <property type="molecule type" value="Genomic_DNA"/>
</dbReference>
<dbReference type="Pfam" id="PF04221">
    <property type="entry name" value="RelB"/>
    <property type="match status" value="1"/>
</dbReference>
<sequence length="90" mass="10386">MAQTINVNIRMDEELKKQAEQLFNELGMNMTTAFNVFVRQAIRTGGIPFEVTTRTDDFYNDYNQQLLKKSIARLEQGTGTVHEIIEDDND</sequence>